<dbReference type="AlphaFoldDB" id="A0A1Z5KN59"/>
<gene>
    <name evidence="10" type="ORF">FisN_13Hh183</name>
</gene>
<feature type="transmembrane region" description="Helical" evidence="8">
    <location>
        <begin position="114"/>
        <end position="133"/>
    </location>
</feature>
<proteinExistence type="inferred from homology"/>
<evidence type="ECO:0000256" key="6">
    <source>
        <dbReference type="ARBA" id="ARBA00022989"/>
    </source>
</evidence>
<feature type="transmembrane region" description="Helical" evidence="8">
    <location>
        <begin position="181"/>
        <end position="200"/>
    </location>
</feature>
<feature type="transmembrane region" description="Helical" evidence="8">
    <location>
        <begin position="262"/>
        <end position="281"/>
    </location>
</feature>
<evidence type="ECO:0000256" key="1">
    <source>
        <dbReference type="ARBA" id="ARBA00004141"/>
    </source>
</evidence>
<dbReference type="FunCoup" id="A0A1Z5KN59">
    <property type="interactions" value="3"/>
</dbReference>
<keyword evidence="5" id="KW-0029">Amino-acid transport</keyword>
<evidence type="ECO:0000256" key="5">
    <source>
        <dbReference type="ARBA" id="ARBA00022970"/>
    </source>
</evidence>
<feature type="transmembrane region" description="Helical" evidence="8">
    <location>
        <begin position="509"/>
        <end position="533"/>
    </location>
</feature>
<feature type="transmembrane region" description="Helical" evidence="8">
    <location>
        <begin position="301"/>
        <end position="320"/>
    </location>
</feature>
<sequence>MSQIEEQVDPPSALPPRRQVSTIVEPNVKAGLAGSTSNLINSIVGSGIIGLPYALNESGIVAGILMIVLVSYFTDKTLRMIVELATYHPDLYGMGVKTYEDMLAIPFGTTGRRFIMIAMFIMAYGAMISYMIIVKDTVPTVLGMGNSWIEREGVMVVLTACTMLPLSMMRDISQLACTSALSVTADVILVIVLVIEAPIQRSVSQAGGLGTVLSENLIKQGLFVGLGVLSTAMACQHSAFLISGTLEDPTASRWAIVTKQSLLVAGSLSLTFAVMGYLGYLDETQGDILRNFDPESTAVNAGRILLAITMIFTYPMESFVCRHVLMQLVFSGDMDNTSVGSNGESIPESKFLGCLGRRETWTFYLYLAALIPAILLRDIGPVLSITGSLGASSVAYIAPGLAYLGLHGSEFLVWSSQSIPSHDKVDGGVELPVAGDATAELQTESRASASFARSRTIHPWWWYPALMPMWTAVASKGALGTKQFVETYHAGQDIKSESAPVIRARKRDLIWSIVFIVFGVVAATLGLVSNIVFETRDIFFSPH</sequence>
<evidence type="ECO:0000256" key="2">
    <source>
        <dbReference type="ARBA" id="ARBA00008066"/>
    </source>
</evidence>
<evidence type="ECO:0000256" key="7">
    <source>
        <dbReference type="ARBA" id="ARBA00023136"/>
    </source>
</evidence>
<protein>
    <submittedName>
        <fullName evidence="10">Solute carrier family 38 (Sodium-coupled neutral amino acid transporter), member 11</fullName>
    </submittedName>
</protein>
<feature type="domain" description="Amino acid transporter transmembrane" evidence="9">
    <location>
        <begin position="35"/>
        <end position="415"/>
    </location>
</feature>
<dbReference type="PANTHER" id="PTHR22950">
    <property type="entry name" value="AMINO ACID TRANSPORTER"/>
    <property type="match status" value="1"/>
</dbReference>
<keyword evidence="6 8" id="KW-1133">Transmembrane helix</keyword>
<feature type="transmembrane region" description="Helical" evidence="8">
    <location>
        <begin position="53"/>
        <end position="73"/>
    </location>
</feature>
<feature type="transmembrane region" description="Helical" evidence="8">
    <location>
        <begin position="382"/>
        <end position="406"/>
    </location>
</feature>
<reference evidence="10 11" key="1">
    <citation type="journal article" date="2015" name="Plant Cell">
        <title>Oil accumulation by the oleaginous diatom Fistulifera solaris as revealed by the genome and transcriptome.</title>
        <authorList>
            <person name="Tanaka T."/>
            <person name="Maeda Y."/>
            <person name="Veluchamy A."/>
            <person name="Tanaka M."/>
            <person name="Abida H."/>
            <person name="Marechal E."/>
            <person name="Bowler C."/>
            <person name="Muto M."/>
            <person name="Sunaga Y."/>
            <person name="Tanaka M."/>
            <person name="Yoshino T."/>
            <person name="Taniguchi T."/>
            <person name="Fukuda Y."/>
            <person name="Nemoto M."/>
            <person name="Matsumoto M."/>
            <person name="Wong P.S."/>
            <person name="Aburatani S."/>
            <person name="Fujibuchi W."/>
        </authorList>
    </citation>
    <scope>NUCLEOTIDE SEQUENCE [LARGE SCALE GENOMIC DNA]</scope>
    <source>
        <strain evidence="10 11">JPCC DA0580</strain>
    </source>
</reference>
<dbReference type="GO" id="GO:0016020">
    <property type="term" value="C:membrane"/>
    <property type="evidence" value="ECO:0007669"/>
    <property type="project" value="UniProtKB-SubCell"/>
</dbReference>
<evidence type="ECO:0000313" key="11">
    <source>
        <dbReference type="Proteomes" id="UP000198406"/>
    </source>
</evidence>
<comment type="subcellular location">
    <subcellularLocation>
        <location evidence="1">Membrane</location>
        <topology evidence="1">Multi-pass membrane protein</topology>
    </subcellularLocation>
</comment>
<dbReference type="InterPro" id="IPR013057">
    <property type="entry name" value="AA_transpt_TM"/>
</dbReference>
<name>A0A1Z5KN59_FISSO</name>
<keyword evidence="4 8" id="KW-0812">Transmembrane</keyword>
<evidence type="ECO:0000256" key="8">
    <source>
        <dbReference type="SAM" id="Phobius"/>
    </source>
</evidence>
<evidence type="ECO:0000313" key="10">
    <source>
        <dbReference type="EMBL" id="GAX27719.1"/>
    </source>
</evidence>
<dbReference type="InParanoid" id="A0A1Z5KN59"/>
<dbReference type="Pfam" id="PF01490">
    <property type="entry name" value="Aa_trans"/>
    <property type="match status" value="1"/>
</dbReference>
<evidence type="ECO:0000259" key="9">
    <source>
        <dbReference type="Pfam" id="PF01490"/>
    </source>
</evidence>
<keyword evidence="3" id="KW-0813">Transport</keyword>
<evidence type="ECO:0000256" key="3">
    <source>
        <dbReference type="ARBA" id="ARBA00022448"/>
    </source>
</evidence>
<comment type="caution">
    <text evidence="10">The sequence shown here is derived from an EMBL/GenBank/DDBJ whole genome shotgun (WGS) entry which is preliminary data.</text>
</comment>
<keyword evidence="7 8" id="KW-0472">Membrane</keyword>
<dbReference type="EMBL" id="BDSP01000259">
    <property type="protein sequence ID" value="GAX27719.1"/>
    <property type="molecule type" value="Genomic_DNA"/>
</dbReference>
<accession>A0A1Z5KN59</accession>
<feature type="transmembrane region" description="Helical" evidence="8">
    <location>
        <begin position="360"/>
        <end position="376"/>
    </location>
</feature>
<evidence type="ECO:0000256" key="4">
    <source>
        <dbReference type="ARBA" id="ARBA00022692"/>
    </source>
</evidence>
<dbReference type="GO" id="GO:0015179">
    <property type="term" value="F:L-amino acid transmembrane transporter activity"/>
    <property type="evidence" value="ECO:0007669"/>
    <property type="project" value="TreeGrafter"/>
</dbReference>
<keyword evidence="11" id="KW-1185">Reference proteome</keyword>
<dbReference type="Proteomes" id="UP000198406">
    <property type="component" value="Unassembled WGS sequence"/>
</dbReference>
<organism evidence="10 11">
    <name type="scientific">Fistulifera solaris</name>
    <name type="common">Oleaginous diatom</name>
    <dbReference type="NCBI Taxonomy" id="1519565"/>
    <lineage>
        <taxon>Eukaryota</taxon>
        <taxon>Sar</taxon>
        <taxon>Stramenopiles</taxon>
        <taxon>Ochrophyta</taxon>
        <taxon>Bacillariophyta</taxon>
        <taxon>Bacillariophyceae</taxon>
        <taxon>Bacillariophycidae</taxon>
        <taxon>Naviculales</taxon>
        <taxon>Naviculaceae</taxon>
        <taxon>Fistulifera</taxon>
    </lineage>
</organism>
<dbReference type="OrthoDB" id="28208at2759"/>
<comment type="similarity">
    <text evidence="2">Belongs to the amino acid/polyamine transporter 2 family.</text>
</comment>
<dbReference type="PANTHER" id="PTHR22950:SF458">
    <property type="entry name" value="SODIUM-COUPLED NEUTRAL AMINO ACID TRANSPORTER 11-RELATED"/>
    <property type="match status" value="1"/>
</dbReference>